<accession>A0A377I291</accession>
<sequence>MFNTLAKLGKFEGDNPVSALTKLRVPESEIFFLRSEQIAPLLREIDALDYDAGVMARICLATGHDGRSGKSASLSDCAV</sequence>
<protein>
    <submittedName>
        <fullName evidence="1">Integrase</fullName>
    </submittedName>
</protein>
<evidence type="ECO:0000313" key="1">
    <source>
        <dbReference type="EMBL" id="STO64574.1"/>
    </source>
</evidence>
<proteinExistence type="predicted"/>
<gene>
    <name evidence="1" type="primary">int_2</name>
    <name evidence="1" type="ORF">NCTC10794_01642</name>
</gene>
<dbReference type="Proteomes" id="UP000254867">
    <property type="component" value="Unassembled WGS sequence"/>
</dbReference>
<dbReference type="AlphaFoldDB" id="A0A377I291"/>
<reference evidence="1 2" key="1">
    <citation type="submission" date="2018-06" db="EMBL/GenBank/DDBJ databases">
        <authorList>
            <consortium name="Pathogen Informatics"/>
            <person name="Doyle S."/>
        </authorList>
    </citation>
    <scope>NUCLEOTIDE SEQUENCE [LARGE SCALE GENOMIC DNA]</scope>
    <source>
        <strain evidence="1 2">NCTC10794</strain>
    </source>
</reference>
<dbReference type="EMBL" id="UGHH01000002">
    <property type="protein sequence ID" value="STO64574.1"/>
    <property type="molecule type" value="Genomic_DNA"/>
</dbReference>
<organism evidence="1 2">
    <name type="scientific">Haemophilus parahaemolyticus</name>
    <dbReference type="NCBI Taxonomy" id="735"/>
    <lineage>
        <taxon>Bacteria</taxon>
        <taxon>Pseudomonadati</taxon>
        <taxon>Pseudomonadota</taxon>
        <taxon>Gammaproteobacteria</taxon>
        <taxon>Pasteurellales</taxon>
        <taxon>Pasteurellaceae</taxon>
        <taxon>Haemophilus</taxon>
    </lineage>
</organism>
<name>A0A377I291_HAEPH</name>
<evidence type="ECO:0000313" key="2">
    <source>
        <dbReference type="Proteomes" id="UP000254867"/>
    </source>
</evidence>